<dbReference type="PANTHER" id="PTHR31516">
    <property type="entry name" value="STABILIZER OF AXONEMAL MICROTUBULES 2"/>
    <property type="match status" value="1"/>
</dbReference>
<dbReference type="AlphaFoldDB" id="A0A210QUM7"/>
<evidence type="ECO:0000313" key="4">
    <source>
        <dbReference type="Proteomes" id="UP000242188"/>
    </source>
</evidence>
<gene>
    <name evidence="3" type="ORF">KP79_PYT22164</name>
</gene>
<accession>A0A210QUM7</accession>
<feature type="compositionally biased region" description="Basic residues" evidence="2">
    <location>
        <begin position="26"/>
        <end position="41"/>
    </location>
</feature>
<comment type="similarity">
    <text evidence="1">Belongs to the FAM154 family.</text>
</comment>
<evidence type="ECO:0000256" key="2">
    <source>
        <dbReference type="SAM" id="MobiDB-lite"/>
    </source>
</evidence>
<dbReference type="Proteomes" id="UP000242188">
    <property type="component" value="Unassembled WGS sequence"/>
</dbReference>
<keyword evidence="4" id="KW-1185">Reference proteome</keyword>
<dbReference type="OrthoDB" id="9973968at2759"/>
<feature type="region of interest" description="Disordered" evidence="2">
    <location>
        <begin position="26"/>
        <end position="96"/>
    </location>
</feature>
<reference evidence="3 4" key="1">
    <citation type="journal article" date="2017" name="Nat. Ecol. Evol.">
        <title>Scallop genome provides insights into evolution of bilaterian karyotype and development.</title>
        <authorList>
            <person name="Wang S."/>
            <person name="Zhang J."/>
            <person name="Jiao W."/>
            <person name="Li J."/>
            <person name="Xun X."/>
            <person name="Sun Y."/>
            <person name="Guo X."/>
            <person name="Huan P."/>
            <person name="Dong B."/>
            <person name="Zhang L."/>
            <person name="Hu X."/>
            <person name="Sun X."/>
            <person name="Wang J."/>
            <person name="Zhao C."/>
            <person name="Wang Y."/>
            <person name="Wang D."/>
            <person name="Huang X."/>
            <person name="Wang R."/>
            <person name="Lv J."/>
            <person name="Li Y."/>
            <person name="Zhang Z."/>
            <person name="Liu B."/>
            <person name="Lu W."/>
            <person name="Hui Y."/>
            <person name="Liang J."/>
            <person name="Zhou Z."/>
            <person name="Hou R."/>
            <person name="Li X."/>
            <person name="Liu Y."/>
            <person name="Li H."/>
            <person name="Ning X."/>
            <person name="Lin Y."/>
            <person name="Zhao L."/>
            <person name="Xing Q."/>
            <person name="Dou J."/>
            <person name="Li Y."/>
            <person name="Mao J."/>
            <person name="Guo H."/>
            <person name="Dou H."/>
            <person name="Li T."/>
            <person name="Mu C."/>
            <person name="Jiang W."/>
            <person name="Fu Q."/>
            <person name="Fu X."/>
            <person name="Miao Y."/>
            <person name="Liu J."/>
            <person name="Yu Q."/>
            <person name="Li R."/>
            <person name="Liao H."/>
            <person name="Li X."/>
            <person name="Kong Y."/>
            <person name="Jiang Z."/>
            <person name="Chourrout D."/>
            <person name="Li R."/>
            <person name="Bao Z."/>
        </authorList>
    </citation>
    <scope>NUCLEOTIDE SEQUENCE [LARGE SCALE GENOMIC DNA]</scope>
    <source>
        <strain evidence="3 4">PY_sf001</strain>
    </source>
</reference>
<evidence type="ECO:0000256" key="1">
    <source>
        <dbReference type="ARBA" id="ARBA00008738"/>
    </source>
</evidence>
<protein>
    <recommendedName>
        <fullName evidence="5">Stabilizer of axonemal microtubules 2</fullName>
    </recommendedName>
</protein>
<name>A0A210QUM7_MIZYE</name>
<comment type="caution">
    <text evidence="3">The sequence shown here is derived from an EMBL/GenBank/DDBJ whole genome shotgun (WGS) entry which is preliminary data.</text>
</comment>
<dbReference type="GO" id="GO:0005856">
    <property type="term" value="C:cytoskeleton"/>
    <property type="evidence" value="ECO:0007669"/>
    <property type="project" value="TreeGrafter"/>
</dbReference>
<sequence>MDVQQILAEHFPDDVSVNDLCDCGHHKRRHPRNPMHGRIKRVQFPETDYQSTFKAAKQPRPRSSKRPPDSPGGVNEVLNRPIRMSFDTNQRDDFKDPKVKDRTMAIVPETNYEAQDVPMEIQTSYTSEFINKPLPKEFRGMEPVGNYVSSSAKFDDNTTNKDHFKKWVRQPTITFGELPSFTGSILFPNTKSQPRNKNKSETMAVFKGEFMQRPDAVRLDKANITMEGEHFMDTTHNDTYKKIDGHHRADAFYQKPKIEISKKLGTFQKQTQSMSDFPGYSNGMPTRMRPACPAPSTIDLRFDNKRAFDTEQRTIYKGHDVVQNPMVKPCRFDSDEYIPPTEKFTTETSHKKDFVPIDIPMNFLRRASAPGTNYVQSSQRFDDQTTSKEFLKNWGTQKRVRYGDFHENLNVQPVSKFGGISVTRDSFVPKGIVETKDFRPEHKAVSQDGDIVFDTVYRDTFQKPKVKACRAQIFLAQQEILRQQRAKAIASH</sequence>
<dbReference type="PANTHER" id="PTHR31516:SF18">
    <property type="entry name" value="TRANSLATION INITIATION FACTOR IF-2"/>
    <property type="match status" value="1"/>
</dbReference>
<dbReference type="GO" id="GO:0008017">
    <property type="term" value="F:microtubule binding"/>
    <property type="evidence" value="ECO:0007669"/>
    <property type="project" value="InterPro"/>
</dbReference>
<organism evidence="3 4">
    <name type="scientific">Mizuhopecten yessoensis</name>
    <name type="common">Japanese scallop</name>
    <name type="synonym">Patinopecten yessoensis</name>
    <dbReference type="NCBI Taxonomy" id="6573"/>
    <lineage>
        <taxon>Eukaryota</taxon>
        <taxon>Metazoa</taxon>
        <taxon>Spiralia</taxon>
        <taxon>Lophotrochozoa</taxon>
        <taxon>Mollusca</taxon>
        <taxon>Bivalvia</taxon>
        <taxon>Autobranchia</taxon>
        <taxon>Pteriomorphia</taxon>
        <taxon>Pectinida</taxon>
        <taxon>Pectinoidea</taxon>
        <taxon>Pectinidae</taxon>
        <taxon>Mizuhopecten</taxon>
    </lineage>
</organism>
<evidence type="ECO:0008006" key="5">
    <source>
        <dbReference type="Google" id="ProtNLM"/>
    </source>
</evidence>
<dbReference type="InterPro" id="IPR033336">
    <property type="entry name" value="SAXO1/2"/>
</dbReference>
<proteinExistence type="inferred from homology"/>
<evidence type="ECO:0000313" key="3">
    <source>
        <dbReference type="EMBL" id="OWF52427.1"/>
    </source>
</evidence>
<dbReference type="EMBL" id="NEDP02001809">
    <property type="protein sequence ID" value="OWF52427.1"/>
    <property type="molecule type" value="Genomic_DNA"/>
</dbReference>